<evidence type="ECO:0000313" key="4">
    <source>
        <dbReference type="Proteomes" id="UP000092695"/>
    </source>
</evidence>
<comment type="similarity">
    <text evidence="1">Belongs to the free Met sulfoxide reductase family.</text>
</comment>
<dbReference type="InterPro" id="IPR029016">
    <property type="entry name" value="GAF-like_dom_sf"/>
</dbReference>
<dbReference type="InterPro" id="IPR051330">
    <property type="entry name" value="Phosphatase_reg/MetRdx"/>
</dbReference>
<reference evidence="3 4" key="1">
    <citation type="submission" date="2016-06" db="EMBL/GenBank/DDBJ databases">
        <title>Complete genome sequence of a deep-branching marine Gamma Proteobacterium Woeseia oceani type strain XK5.</title>
        <authorList>
            <person name="Mu D."/>
            <person name="Du Z."/>
        </authorList>
    </citation>
    <scope>NUCLEOTIDE SEQUENCE [LARGE SCALE GENOMIC DNA]</scope>
    <source>
        <strain evidence="3 4">XK5</strain>
    </source>
</reference>
<proteinExistence type="inferred from homology"/>
<organism evidence="3 4">
    <name type="scientific">Woeseia oceani</name>
    <dbReference type="NCBI Taxonomy" id="1548547"/>
    <lineage>
        <taxon>Bacteria</taxon>
        <taxon>Pseudomonadati</taxon>
        <taxon>Pseudomonadota</taxon>
        <taxon>Gammaproteobacteria</taxon>
        <taxon>Woeseiales</taxon>
        <taxon>Woeseiaceae</taxon>
        <taxon>Woeseia</taxon>
    </lineage>
</organism>
<dbReference type="PANTHER" id="PTHR21021:SF15">
    <property type="entry name" value="FREE METHIONINE-R-SULFOXIDE REDUCTASE"/>
    <property type="match status" value="1"/>
</dbReference>
<feature type="domain" description="GAF" evidence="2">
    <location>
        <begin position="8"/>
        <end position="157"/>
    </location>
</feature>
<evidence type="ECO:0000313" key="3">
    <source>
        <dbReference type="EMBL" id="ANO50887.1"/>
    </source>
</evidence>
<keyword evidence="4" id="KW-1185">Reference proteome</keyword>
<dbReference type="InterPro" id="IPR003018">
    <property type="entry name" value="GAF"/>
</dbReference>
<dbReference type="GO" id="GO:0005829">
    <property type="term" value="C:cytosol"/>
    <property type="evidence" value="ECO:0007669"/>
    <property type="project" value="TreeGrafter"/>
</dbReference>
<name>A0A193LEF2_9GAMM</name>
<dbReference type="SUPFAM" id="SSF55781">
    <property type="entry name" value="GAF domain-like"/>
    <property type="match status" value="1"/>
</dbReference>
<sequence length="159" mass="17246">MTDTDYPLLSRQLDALTADEPDALANTANFVALLWQALPAINWLGTYVVRGTDLVLGPFQGKPACARIPVGKGVCGTAVSERRSLRIENVDEFPGHIACDSASRSELVVPLVINDTVVGVLDIDSPHLSRFSSEDQAGIERLCRDYCALLESRAQTTFI</sequence>
<dbReference type="EMBL" id="CP016268">
    <property type="protein sequence ID" value="ANO50887.1"/>
    <property type="molecule type" value="Genomic_DNA"/>
</dbReference>
<dbReference type="KEGG" id="woc:BA177_06405"/>
<dbReference type="Pfam" id="PF01590">
    <property type="entry name" value="GAF"/>
    <property type="match status" value="1"/>
</dbReference>
<dbReference type="STRING" id="1548547.BA177_06405"/>
<dbReference type="Proteomes" id="UP000092695">
    <property type="component" value="Chromosome"/>
</dbReference>
<evidence type="ECO:0000256" key="1">
    <source>
        <dbReference type="ARBA" id="ARBA00038454"/>
    </source>
</evidence>
<dbReference type="PANTHER" id="PTHR21021">
    <property type="entry name" value="GAF/PUTATIVE CYTOSKELETAL PROTEIN"/>
    <property type="match status" value="1"/>
</dbReference>
<dbReference type="OrthoDB" id="9796252at2"/>
<dbReference type="SMART" id="SM00065">
    <property type="entry name" value="GAF"/>
    <property type="match status" value="1"/>
</dbReference>
<dbReference type="RefSeq" id="WP_068614364.1">
    <property type="nucleotide sequence ID" value="NZ_CP016268.1"/>
</dbReference>
<gene>
    <name evidence="3" type="ORF">BA177_06405</name>
</gene>
<dbReference type="Gene3D" id="3.30.450.40">
    <property type="match status" value="1"/>
</dbReference>
<dbReference type="AlphaFoldDB" id="A0A193LEF2"/>
<dbReference type="GO" id="GO:0033745">
    <property type="term" value="F:L-methionine-(R)-S-oxide reductase activity"/>
    <property type="evidence" value="ECO:0007669"/>
    <property type="project" value="TreeGrafter"/>
</dbReference>
<accession>A0A193LEF2</accession>
<evidence type="ECO:0000259" key="2">
    <source>
        <dbReference type="SMART" id="SM00065"/>
    </source>
</evidence>
<dbReference type="FunFam" id="3.30.450.40:FF:000008">
    <property type="entry name" value="GAF domain-containing proteins"/>
    <property type="match status" value="1"/>
</dbReference>
<protein>
    <recommendedName>
        <fullName evidence="2">GAF domain-containing protein</fullName>
    </recommendedName>
</protein>